<evidence type="ECO:0000313" key="4">
    <source>
        <dbReference type="Proteomes" id="UP000219182"/>
    </source>
</evidence>
<comment type="caution">
    <text evidence="3">The sequence shown here is derived from an EMBL/GenBank/DDBJ whole genome shotgun (WGS) entry which is preliminary data.</text>
</comment>
<keyword evidence="4" id="KW-1185">Reference proteome</keyword>
<dbReference type="RefSeq" id="WP_097575810.1">
    <property type="nucleotide sequence ID" value="NZ_NWQG01000159.1"/>
</dbReference>
<dbReference type="Proteomes" id="UP000219182">
    <property type="component" value="Unassembled WGS sequence"/>
</dbReference>
<evidence type="ECO:0000313" key="3">
    <source>
        <dbReference type="EMBL" id="PDQ18923.1"/>
    </source>
</evidence>
<accession>A0A2A6FB09</accession>
<protein>
    <submittedName>
        <fullName evidence="3">Uncharacterized protein</fullName>
    </submittedName>
</protein>
<feature type="region of interest" description="Disordered" evidence="1">
    <location>
        <begin position="21"/>
        <end position="107"/>
    </location>
</feature>
<dbReference type="EMBL" id="NWQG01000159">
    <property type="protein sequence ID" value="PDQ18923.1"/>
    <property type="molecule type" value="Genomic_DNA"/>
</dbReference>
<name>A0A2A6FB09_9HYPH</name>
<feature type="compositionally biased region" description="Polar residues" evidence="1">
    <location>
        <begin position="35"/>
        <end position="63"/>
    </location>
</feature>
<feature type="signal peptide" evidence="2">
    <location>
        <begin position="1"/>
        <end position="23"/>
    </location>
</feature>
<reference evidence="3 4" key="1">
    <citation type="submission" date="2017-09" db="EMBL/GenBank/DDBJ databases">
        <title>Mesorhizobum sanjuanii sp. nov. isolated from nodules of Lotus tenuis in saline-alkaline lowlands of Flooding Pampa.</title>
        <authorList>
            <person name="Sannazzaro A.I."/>
            <person name="Torres Tejerizo G.A."/>
            <person name="Fontana F."/>
            <person name="Cumpa Velazquez L.M."/>
            <person name="Hansen L."/>
            <person name="Pistorio M."/>
            <person name="Estrella M.J."/>
        </authorList>
    </citation>
    <scope>NUCLEOTIDE SEQUENCE [LARGE SCALE GENOMIC DNA]</scope>
    <source>
        <strain evidence="3 4">BSA136</strain>
    </source>
</reference>
<feature type="chain" id="PRO_5013082883" evidence="2">
    <location>
        <begin position="24"/>
        <end position="107"/>
    </location>
</feature>
<gene>
    <name evidence="3" type="ORF">CN311_22020</name>
</gene>
<organism evidence="3 4">
    <name type="scientific">Mesorhizobium sanjuanii</name>
    <dbReference type="NCBI Taxonomy" id="2037900"/>
    <lineage>
        <taxon>Bacteria</taxon>
        <taxon>Pseudomonadati</taxon>
        <taxon>Pseudomonadota</taxon>
        <taxon>Alphaproteobacteria</taxon>
        <taxon>Hyphomicrobiales</taxon>
        <taxon>Phyllobacteriaceae</taxon>
        <taxon>Mesorhizobium</taxon>
    </lineage>
</organism>
<evidence type="ECO:0000256" key="2">
    <source>
        <dbReference type="SAM" id="SignalP"/>
    </source>
</evidence>
<sequence>MKPLHRLLVAGALALPLATPAAAQTPDQTDDQTPFQSGRCQADLQNGEQKPPVNGSNKNSLSDTLDRCDGVLQPPPTGDQGLAAPPPDEGKTPVIKPGEVPAQPPKQ</sequence>
<feature type="compositionally biased region" description="Low complexity" evidence="1">
    <location>
        <begin position="21"/>
        <end position="34"/>
    </location>
</feature>
<dbReference type="AlphaFoldDB" id="A0A2A6FB09"/>
<keyword evidence="2" id="KW-0732">Signal</keyword>
<evidence type="ECO:0000256" key="1">
    <source>
        <dbReference type="SAM" id="MobiDB-lite"/>
    </source>
</evidence>
<proteinExistence type="predicted"/>